<dbReference type="Pfam" id="PF13560">
    <property type="entry name" value="HTH_31"/>
    <property type="match status" value="1"/>
</dbReference>
<gene>
    <name evidence="2" type="ORF">LWC34_36675</name>
</gene>
<dbReference type="SUPFAM" id="SSF47413">
    <property type="entry name" value="lambda repressor-like DNA-binding domains"/>
    <property type="match status" value="1"/>
</dbReference>
<sequence length="283" mass="33081">MPRKQLGAELRVLRERKGVTLDDIAKELIISTSKLSRLENAQGRPQARDVRDLIRYFDIENTDQADRFMRWTRAANKRAWWDDYTEALEGDLDTYLATESEASIVRVYTIPILPVLLQTLEYTRALFKRSEPWRSASDIEQLLEVRSRRRQALESRPELAPLQLIAVAHESCIRQMVGSAEIMCTQLDYLVERSAKENIELRILPFSVTPPRTSTCMYAYFEFDEYDRDIVGVETHAGFRYFETPDQQVARYRRFYDDLHRSSLTPEESVRLIQSVRNDFSAA</sequence>
<evidence type="ECO:0000259" key="1">
    <source>
        <dbReference type="PROSITE" id="PS50943"/>
    </source>
</evidence>
<proteinExistence type="predicted"/>
<dbReference type="Pfam" id="PF19054">
    <property type="entry name" value="DUF5753"/>
    <property type="match status" value="1"/>
</dbReference>
<dbReference type="Gene3D" id="1.10.260.40">
    <property type="entry name" value="lambda repressor-like DNA-binding domains"/>
    <property type="match status" value="1"/>
</dbReference>
<dbReference type="SMART" id="SM00530">
    <property type="entry name" value="HTH_XRE"/>
    <property type="match status" value="1"/>
</dbReference>
<reference evidence="2 3" key="1">
    <citation type="submission" date="2021-12" db="EMBL/GenBank/DDBJ databases">
        <title>Genome sequence of Kibdelosporangium philippinense ATCC 49844.</title>
        <authorList>
            <person name="Fedorov E.A."/>
            <person name="Omeragic M."/>
            <person name="Shalygina K.F."/>
            <person name="Maclea K.S."/>
        </authorList>
    </citation>
    <scope>NUCLEOTIDE SEQUENCE [LARGE SCALE GENOMIC DNA]</scope>
    <source>
        <strain evidence="2 3">ATCC 49844</strain>
    </source>
</reference>
<dbReference type="InterPro" id="IPR010982">
    <property type="entry name" value="Lambda_DNA-bd_dom_sf"/>
</dbReference>
<accession>A0ABS8ZMC0</accession>
<feature type="domain" description="HTH cro/C1-type" evidence="1">
    <location>
        <begin position="10"/>
        <end position="65"/>
    </location>
</feature>
<dbReference type="InterPro" id="IPR043917">
    <property type="entry name" value="DUF5753"/>
</dbReference>
<evidence type="ECO:0000313" key="2">
    <source>
        <dbReference type="EMBL" id="MCE7008308.1"/>
    </source>
</evidence>
<protein>
    <submittedName>
        <fullName evidence="2">Helix-turn-helix domain-containing protein</fullName>
    </submittedName>
</protein>
<dbReference type="PROSITE" id="PS50943">
    <property type="entry name" value="HTH_CROC1"/>
    <property type="match status" value="1"/>
</dbReference>
<name>A0ABS8ZMC0_9PSEU</name>
<comment type="caution">
    <text evidence="2">The sequence shown here is derived from an EMBL/GenBank/DDBJ whole genome shotgun (WGS) entry which is preliminary data.</text>
</comment>
<dbReference type="EMBL" id="JAJVCN010000003">
    <property type="protein sequence ID" value="MCE7008308.1"/>
    <property type="molecule type" value="Genomic_DNA"/>
</dbReference>
<organism evidence="2 3">
    <name type="scientific">Kibdelosporangium philippinense</name>
    <dbReference type="NCBI Taxonomy" id="211113"/>
    <lineage>
        <taxon>Bacteria</taxon>
        <taxon>Bacillati</taxon>
        <taxon>Actinomycetota</taxon>
        <taxon>Actinomycetes</taxon>
        <taxon>Pseudonocardiales</taxon>
        <taxon>Pseudonocardiaceae</taxon>
        <taxon>Kibdelosporangium</taxon>
    </lineage>
</organism>
<keyword evidence="3" id="KW-1185">Reference proteome</keyword>
<dbReference type="Proteomes" id="UP001521150">
    <property type="component" value="Unassembled WGS sequence"/>
</dbReference>
<evidence type="ECO:0000313" key="3">
    <source>
        <dbReference type="Proteomes" id="UP001521150"/>
    </source>
</evidence>
<dbReference type="InterPro" id="IPR001387">
    <property type="entry name" value="Cro/C1-type_HTH"/>
</dbReference>
<dbReference type="RefSeq" id="WP_233729822.1">
    <property type="nucleotide sequence ID" value="NZ_JAJVCN010000003.1"/>
</dbReference>
<dbReference type="CDD" id="cd00093">
    <property type="entry name" value="HTH_XRE"/>
    <property type="match status" value="1"/>
</dbReference>